<evidence type="ECO:0000256" key="4">
    <source>
        <dbReference type="ARBA" id="ARBA00007658"/>
    </source>
</evidence>
<evidence type="ECO:0000256" key="6">
    <source>
        <dbReference type="ARBA" id="ARBA00022723"/>
    </source>
</evidence>
<evidence type="ECO:0000256" key="2">
    <source>
        <dbReference type="ARBA" id="ARBA00004323"/>
    </source>
</evidence>
<dbReference type="PANTHER" id="PTHR11742:SF6">
    <property type="entry name" value="MANNOSYL-OLIGOSACCHARIDE ALPHA-1,2-MANNOSIDASE IA-RELATED"/>
    <property type="match status" value="1"/>
</dbReference>
<evidence type="ECO:0000256" key="9">
    <source>
        <dbReference type="ARBA" id="ARBA00022968"/>
    </source>
</evidence>
<evidence type="ECO:0000256" key="3">
    <source>
        <dbReference type="ARBA" id="ARBA00004922"/>
    </source>
</evidence>
<dbReference type="GO" id="GO:0009100">
    <property type="term" value="P:glycoprotein metabolic process"/>
    <property type="evidence" value="ECO:0007669"/>
    <property type="project" value="UniProtKB-ARBA"/>
</dbReference>
<evidence type="ECO:0000256" key="8">
    <source>
        <dbReference type="ARBA" id="ARBA00022837"/>
    </source>
</evidence>
<dbReference type="EMBL" id="KB007926">
    <property type="protein sequence ID" value="ELR19903.1"/>
    <property type="molecule type" value="Genomic_DNA"/>
</dbReference>
<evidence type="ECO:0000256" key="13">
    <source>
        <dbReference type="ARBA" id="ARBA00023157"/>
    </source>
</evidence>
<keyword evidence="24" id="KW-1185">Reference proteome</keyword>
<dbReference type="GO" id="GO:0005975">
    <property type="term" value="P:carbohydrate metabolic process"/>
    <property type="evidence" value="ECO:0007669"/>
    <property type="project" value="InterPro"/>
</dbReference>
<evidence type="ECO:0000256" key="20">
    <source>
        <dbReference type="PIRSR" id="PIRSR601382-3"/>
    </source>
</evidence>
<keyword evidence="13 20" id="KW-1015">Disulfide bond</keyword>
<evidence type="ECO:0000256" key="5">
    <source>
        <dbReference type="ARBA" id="ARBA00022692"/>
    </source>
</evidence>
<dbReference type="GO" id="GO:0000139">
    <property type="term" value="C:Golgi membrane"/>
    <property type="evidence" value="ECO:0007669"/>
    <property type="project" value="UniProtKB-SubCell"/>
</dbReference>
<keyword evidence="9" id="KW-0735">Signal-anchor</keyword>
<proteinExistence type="inferred from homology"/>
<comment type="subcellular location">
    <subcellularLocation>
        <location evidence="2">Golgi apparatus membrane</location>
        <topology evidence="2">Single-pass type II membrane protein</topology>
    </subcellularLocation>
</comment>
<feature type="active site" description="Proton donor" evidence="18">
    <location>
        <position position="380"/>
    </location>
</feature>
<keyword evidence="10 22" id="KW-1133">Transmembrane helix</keyword>
<dbReference type="KEGG" id="acan:ACA1_111550"/>
<comment type="cofactor">
    <cofactor evidence="1 19">
        <name>Ca(2+)</name>
        <dbReference type="ChEBI" id="CHEBI:29108"/>
    </cofactor>
</comment>
<evidence type="ECO:0000256" key="22">
    <source>
        <dbReference type="SAM" id="Phobius"/>
    </source>
</evidence>
<evidence type="ECO:0000256" key="14">
    <source>
        <dbReference type="ARBA" id="ARBA00023180"/>
    </source>
</evidence>
<name>L8H589_ACACF</name>
<comment type="pathway">
    <text evidence="3">Protein modification; protein glycosylation.</text>
</comment>
<sequence>MGLGGTLYRLRWKLFIFFVLSYSIAITFYVLPPFETRRYSIPHPAHERAMGERRRAVKAAMEHAWSNYVEHAWGHDELRPLSKTGHNWMGNGQGASIIDSLDTLYLMGMEEEFQRARDWVASFNFILGGHVSTFESTIRILGGLLSAYDMSLDPMFLEKAKQVGDGLAKAFQGHWPYTAIDMQSGHGQWSWAGTALLSEVATIQVEFITLSKRTGNPYYAEQVTKYIEQLDRMEKPDGALYPIYLDPHASAFSHQDGRRITLGAMGDSFYEYLIKTWLLVDKKQSMFYRMYVDSAEAIREHLIEKSQPSGLTYIAERRGSQNDPKMDHLACFAGGMYALGARHLRPEHEELRQKHLELGAEITRTCYEGYHRMPTGIFPEILRFDDHSKDFSTRSERHYILRPETVESLFILYRVTGDPIYQDWGWEIFNSCKVDHGFSGITDVTQVPPHHDNLQQSFFLAETLKYLYLLFAPELINIDEWVFNTEAHPVRIHPLDAPYPIPYV</sequence>
<dbReference type="InterPro" id="IPR001382">
    <property type="entry name" value="Glyco_hydro_47"/>
</dbReference>
<protein>
    <recommendedName>
        <fullName evidence="21">alpha-1,2-Mannosidase</fullName>
        <ecNumber evidence="21">3.2.1.-</ecNumber>
    </recommendedName>
</protein>
<dbReference type="GO" id="GO:0005509">
    <property type="term" value="F:calcium ion binding"/>
    <property type="evidence" value="ECO:0007669"/>
    <property type="project" value="InterPro"/>
</dbReference>
<evidence type="ECO:0000256" key="18">
    <source>
        <dbReference type="PIRSR" id="PIRSR601382-1"/>
    </source>
</evidence>
<comment type="similarity">
    <text evidence="4 21">Belongs to the glycosyl hydrolase 47 family.</text>
</comment>
<organism evidence="23 24">
    <name type="scientific">Acanthamoeba castellanii (strain ATCC 30010 / Neff)</name>
    <dbReference type="NCBI Taxonomy" id="1257118"/>
    <lineage>
        <taxon>Eukaryota</taxon>
        <taxon>Amoebozoa</taxon>
        <taxon>Discosea</taxon>
        <taxon>Longamoebia</taxon>
        <taxon>Centramoebida</taxon>
        <taxon>Acanthamoebidae</taxon>
        <taxon>Acanthamoeba</taxon>
    </lineage>
</organism>
<feature type="active site" description="Proton donor" evidence="18">
    <location>
        <position position="135"/>
    </location>
</feature>
<dbReference type="STRING" id="1257118.L8H589"/>
<dbReference type="GO" id="GO:0005783">
    <property type="term" value="C:endoplasmic reticulum"/>
    <property type="evidence" value="ECO:0007669"/>
    <property type="project" value="TreeGrafter"/>
</dbReference>
<evidence type="ECO:0000256" key="11">
    <source>
        <dbReference type="ARBA" id="ARBA00023034"/>
    </source>
</evidence>
<keyword evidence="6 19" id="KW-0479">Metal-binding</keyword>
<dbReference type="PANTHER" id="PTHR11742">
    <property type="entry name" value="MANNOSYL-OLIGOSACCHARIDE ALPHA-1,2-MANNOSIDASE-RELATED"/>
    <property type="match status" value="1"/>
</dbReference>
<gene>
    <name evidence="23" type="ORF">ACA1_111550</name>
</gene>
<dbReference type="VEuPathDB" id="AmoebaDB:ACA1_111550"/>
<dbReference type="OrthoDB" id="30822at2759"/>
<keyword evidence="11" id="KW-0333">Golgi apparatus</keyword>
<dbReference type="PRINTS" id="PR00747">
    <property type="entry name" value="GLYHDRLASE47"/>
</dbReference>
<evidence type="ECO:0000256" key="12">
    <source>
        <dbReference type="ARBA" id="ARBA00023136"/>
    </source>
</evidence>
<keyword evidence="7 21" id="KW-0378">Hydrolase</keyword>
<dbReference type="EC" id="3.2.1.-" evidence="21"/>
<keyword evidence="5 22" id="KW-0812">Transmembrane</keyword>
<evidence type="ECO:0000256" key="21">
    <source>
        <dbReference type="RuleBase" id="RU361193"/>
    </source>
</evidence>
<comment type="catalytic activity">
    <reaction evidence="16">
        <text>N(4)-(alpha-D-Man-(1-&gt;2)-alpha-D-Man-(1-&gt;2)-alpha-D-Man-(1-&gt;3)-[alpha-D-Man-(1-&gt;3)-[alpha-D-Man-(1-&gt;2)-alpha-D-Man-(1-&gt;6)]-alpha-D-Man-(1-&gt;6)]-beta-D-Man-(1-&gt;4)-beta-D-GlcNAc-(1-&gt;4)-beta-D-GlcNAc)-L-asparaginyl-[protein] (N-glucan mannose isomer 8A1,2,3B1,3) + 3 H2O = N(4)-(alpha-D-Man-(1-&gt;3)-[alpha-D-Man-(1-&gt;3)-[alpha-D-Man-(1-&gt;6)]-alpha-D-Man-(1-&gt;6)]-beta-D-Man-(1-&gt;4)-beta-D-GlcNAc-(1-&gt;4)-beta-D-GlcNAc)-L-asparaginyl-[protein] (N-glucan mannose isomer 5A1,2) + 3 beta-D-mannose</text>
        <dbReference type="Rhea" id="RHEA:56028"/>
        <dbReference type="Rhea" id="RHEA-COMP:14358"/>
        <dbReference type="Rhea" id="RHEA-COMP:14367"/>
        <dbReference type="ChEBI" id="CHEBI:15377"/>
        <dbReference type="ChEBI" id="CHEBI:28563"/>
        <dbReference type="ChEBI" id="CHEBI:59087"/>
        <dbReference type="ChEBI" id="CHEBI:60628"/>
        <dbReference type="EC" id="3.2.1.113"/>
    </reaction>
</comment>
<dbReference type="Proteomes" id="UP000011083">
    <property type="component" value="Unassembled WGS sequence"/>
</dbReference>
<comment type="catalytic activity">
    <reaction evidence="17">
        <text>N(4)-(alpha-D-Man-(1-&gt;2)-alpha-D-Man-(1-&gt;2)-alpha-D-Man-(1-&gt;3)-[alpha-D-Man-(1-&gt;2)-alpha-D-Man-(1-&gt;3)-[alpha-D-Man-(1-&gt;2)-alpha-D-Man-(1-&gt;6)]-alpha-D-Man-(1-&gt;6)]-beta-D-Man-(1-&gt;4)-beta-D-GlcNAc-(1-&gt;4)-beta-D-GlcNAc)-L-asparaginyl-[protein] (N-glucan mannose isomer 9A1,2,3B1,2,3) + 4 H2O = N(4)-(alpha-D-Man-(1-&gt;3)-[alpha-D-Man-(1-&gt;3)-[alpha-D-Man-(1-&gt;6)]-alpha-D-Man-(1-&gt;6)]-beta-D-Man-(1-&gt;4)-beta-D-GlcNAc-(1-&gt;4)-beta-D-GlcNAc)-L-asparaginyl-[protein] (N-glucan mannose isomer 5A1,2) + 4 beta-D-mannose</text>
        <dbReference type="Rhea" id="RHEA:56008"/>
        <dbReference type="Rhea" id="RHEA-COMP:14356"/>
        <dbReference type="Rhea" id="RHEA-COMP:14367"/>
        <dbReference type="ChEBI" id="CHEBI:15377"/>
        <dbReference type="ChEBI" id="CHEBI:28563"/>
        <dbReference type="ChEBI" id="CHEBI:59087"/>
        <dbReference type="ChEBI" id="CHEBI:139493"/>
        <dbReference type="EC" id="3.2.1.113"/>
    </reaction>
</comment>
<dbReference type="GeneID" id="14920737"/>
<evidence type="ECO:0000256" key="1">
    <source>
        <dbReference type="ARBA" id="ARBA00001913"/>
    </source>
</evidence>
<feature type="binding site" evidence="19">
    <location>
        <position position="485"/>
    </location>
    <ligand>
        <name>Ca(2+)</name>
        <dbReference type="ChEBI" id="CHEBI:29108"/>
    </ligand>
</feature>
<keyword evidence="8 19" id="KW-0106">Calcium</keyword>
<dbReference type="Pfam" id="PF01532">
    <property type="entry name" value="Glyco_hydro_47"/>
    <property type="match status" value="1"/>
</dbReference>
<feature type="active site" evidence="18">
    <location>
        <position position="267"/>
    </location>
</feature>
<evidence type="ECO:0000256" key="10">
    <source>
        <dbReference type="ARBA" id="ARBA00022989"/>
    </source>
</evidence>
<evidence type="ECO:0000256" key="16">
    <source>
        <dbReference type="ARBA" id="ARBA00047669"/>
    </source>
</evidence>
<feature type="disulfide bond" evidence="20">
    <location>
        <begin position="331"/>
        <end position="366"/>
    </location>
</feature>
<feature type="transmembrane region" description="Helical" evidence="22">
    <location>
        <begin position="12"/>
        <end position="31"/>
    </location>
</feature>
<evidence type="ECO:0000256" key="19">
    <source>
        <dbReference type="PIRSR" id="PIRSR601382-2"/>
    </source>
</evidence>
<feature type="active site" evidence="18">
    <location>
        <position position="404"/>
    </location>
</feature>
<dbReference type="SUPFAM" id="SSF48225">
    <property type="entry name" value="Seven-hairpin glycosidases"/>
    <property type="match status" value="1"/>
</dbReference>
<evidence type="ECO:0000256" key="7">
    <source>
        <dbReference type="ARBA" id="ARBA00022801"/>
    </source>
</evidence>
<accession>L8H589</accession>
<keyword evidence="12 22" id="KW-0472">Membrane</keyword>
<evidence type="ECO:0000313" key="23">
    <source>
        <dbReference type="EMBL" id="ELR19903.1"/>
    </source>
</evidence>
<evidence type="ECO:0000256" key="15">
    <source>
        <dbReference type="ARBA" id="ARBA00023295"/>
    </source>
</evidence>
<dbReference type="FunFam" id="1.50.10.10:FF:000017">
    <property type="entry name" value="alpha-1,2-Mannosidase"/>
    <property type="match status" value="1"/>
</dbReference>
<keyword evidence="14" id="KW-0325">Glycoprotein</keyword>
<dbReference type="Gene3D" id="1.50.10.10">
    <property type="match status" value="1"/>
</dbReference>
<evidence type="ECO:0000313" key="24">
    <source>
        <dbReference type="Proteomes" id="UP000011083"/>
    </source>
</evidence>
<dbReference type="AlphaFoldDB" id="L8H589"/>
<keyword evidence="15 21" id="KW-0326">Glycosidase</keyword>
<evidence type="ECO:0000256" key="17">
    <source>
        <dbReference type="ARBA" id="ARBA00048605"/>
    </source>
</evidence>
<dbReference type="InterPro" id="IPR036026">
    <property type="entry name" value="Seven-hairpin_glycosidases"/>
</dbReference>
<dbReference type="InterPro" id="IPR012341">
    <property type="entry name" value="6hp_glycosidase-like_sf"/>
</dbReference>
<dbReference type="OMA" id="AAFKHSW"/>
<dbReference type="InterPro" id="IPR050749">
    <property type="entry name" value="Glycosyl_Hydrolase_47"/>
</dbReference>
<reference evidence="23" key="1">
    <citation type="journal article" date="2013" name="Genome Biol.">
        <title>Genome of Acanthamoeba castellanii highlights extensive lateral gene transfer and early evolution of tyrosine kinase signaling.</title>
        <authorList>
            <person name="Clarke M."/>
            <person name="Lohan A.J."/>
            <person name="Liu B."/>
            <person name="Lagkouvardos I."/>
            <person name="Roy S."/>
            <person name="Zafar N."/>
            <person name="Bertelli C."/>
            <person name="Schilde C."/>
            <person name="Kianianmomeni A."/>
            <person name="Burglin T.R."/>
            <person name="Frech C."/>
            <person name="Turcotte B."/>
            <person name="Kopec K.O."/>
            <person name="Synnott J.M."/>
            <person name="Choo C."/>
            <person name="Paponov I."/>
            <person name="Finkler A."/>
            <person name="Soon Heng Tan C."/>
            <person name="Hutchins A.P."/>
            <person name="Weinmeier T."/>
            <person name="Rattei T."/>
            <person name="Chu J.S."/>
            <person name="Gimenez G."/>
            <person name="Irimia M."/>
            <person name="Rigden D.J."/>
            <person name="Fitzpatrick D.A."/>
            <person name="Lorenzo-Morales J."/>
            <person name="Bateman A."/>
            <person name="Chiu C.H."/>
            <person name="Tang P."/>
            <person name="Hegemann P."/>
            <person name="Fromm H."/>
            <person name="Raoult D."/>
            <person name="Greub G."/>
            <person name="Miranda-Saavedra D."/>
            <person name="Chen N."/>
            <person name="Nash P."/>
            <person name="Ginger M.L."/>
            <person name="Horn M."/>
            <person name="Schaap P."/>
            <person name="Caler L."/>
            <person name="Loftus B."/>
        </authorList>
    </citation>
    <scope>NUCLEOTIDE SEQUENCE [LARGE SCALE GENOMIC DNA]</scope>
    <source>
        <strain evidence="23">Neff</strain>
    </source>
</reference>
<dbReference type="GO" id="GO:0004571">
    <property type="term" value="F:mannosyl-oligosaccharide 1,2-alpha-mannosidase activity"/>
    <property type="evidence" value="ECO:0007669"/>
    <property type="project" value="UniProtKB-EC"/>
</dbReference>
<dbReference type="RefSeq" id="XP_004342012.1">
    <property type="nucleotide sequence ID" value="XM_004341963.1"/>
</dbReference>